<dbReference type="RefSeq" id="WP_075761677.1">
    <property type="nucleotide sequence ID" value="NZ_MJIL01000030.1"/>
</dbReference>
<dbReference type="Proteomes" id="UP000186905">
    <property type="component" value="Unassembled WGS sequence"/>
</dbReference>
<organism evidence="2 3">
    <name type="scientific">Photobacterium proteolyticum</name>
    <dbReference type="NCBI Taxonomy" id="1903952"/>
    <lineage>
        <taxon>Bacteria</taxon>
        <taxon>Pseudomonadati</taxon>
        <taxon>Pseudomonadota</taxon>
        <taxon>Gammaproteobacteria</taxon>
        <taxon>Vibrionales</taxon>
        <taxon>Vibrionaceae</taxon>
        <taxon>Photobacterium</taxon>
    </lineage>
</organism>
<evidence type="ECO:0000313" key="2">
    <source>
        <dbReference type="EMBL" id="OLQ83752.1"/>
    </source>
</evidence>
<name>A0A1Q9H7E5_9GAMM</name>
<reference evidence="2 3" key="1">
    <citation type="submission" date="2016-09" db="EMBL/GenBank/DDBJ databases">
        <title>Photobacterium proteolyticum sp. nov. a protease producing bacterium isolated from ocean sediments of Laizhou Bay.</title>
        <authorList>
            <person name="Li Y."/>
        </authorList>
    </citation>
    <scope>NUCLEOTIDE SEQUENCE [LARGE SCALE GENOMIC DNA]</scope>
    <source>
        <strain evidence="2 3">13-12</strain>
    </source>
</reference>
<feature type="transmembrane region" description="Helical" evidence="1">
    <location>
        <begin position="12"/>
        <end position="29"/>
    </location>
</feature>
<keyword evidence="1" id="KW-1133">Transmembrane helix</keyword>
<evidence type="ECO:0000313" key="3">
    <source>
        <dbReference type="Proteomes" id="UP000186905"/>
    </source>
</evidence>
<proteinExistence type="predicted"/>
<keyword evidence="1" id="KW-0812">Transmembrane</keyword>
<accession>A0A1Q9H7E5</accession>
<dbReference type="EMBL" id="MJIL01000030">
    <property type="protein sequence ID" value="OLQ83752.1"/>
    <property type="molecule type" value="Genomic_DNA"/>
</dbReference>
<comment type="caution">
    <text evidence="2">The sequence shown here is derived from an EMBL/GenBank/DDBJ whole genome shotgun (WGS) entry which is preliminary data.</text>
</comment>
<evidence type="ECO:0000256" key="1">
    <source>
        <dbReference type="SAM" id="Phobius"/>
    </source>
</evidence>
<keyword evidence="1" id="KW-0472">Membrane</keyword>
<keyword evidence="3" id="KW-1185">Reference proteome</keyword>
<dbReference type="AlphaFoldDB" id="A0A1Q9H7E5"/>
<dbReference type="OrthoDB" id="9836255at2"/>
<protein>
    <submittedName>
        <fullName evidence="2">Uncharacterized protein</fullName>
    </submittedName>
</protein>
<sequence>MELIYTPPISGKLIYITLAITFVFTLYLSRKVQGASWKDKVGGGLFAFMLFIMQVDAKERMDEIQAVNESNCSIKGCVVLVGKVDRFKSYKDILFKNYLTNEFYLDGHKFKFHKGEDAFEYTTIVEEGGVFERNSGPYKLYLYKGKIVKIWRLRDSK</sequence>
<gene>
    <name evidence="2" type="ORF">BIT28_27795</name>
</gene>